<evidence type="ECO:0000256" key="5">
    <source>
        <dbReference type="SAM" id="Phobius"/>
    </source>
</evidence>
<dbReference type="EMBL" id="JACBZH010000001">
    <property type="protein sequence ID" value="NYH93449.1"/>
    <property type="molecule type" value="Genomic_DNA"/>
</dbReference>
<evidence type="ECO:0000256" key="4">
    <source>
        <dbReference type="ARBA" id="ARBA00023136"/>
    </source>
</evidence>
<organism evidence="6 7">
    <name type="scientific">Actinopolymorpha rutila</name>
    <dbReference type="NCBI Taxonomy" id="446787"/>
    <lineage>
        <taxon>Bacteria</taxon>
        <taxon>Bacillati</taxon>
        <taxon>Actinomycetota</taxon>
        <taxon>Actinomycetes</taxon>
        <taxon>Propionibacteriales</taxon>
        <taxon>Actinopolymorphaceae</taxon>
        <taxon>Actinopolymorpha</taxon>
    </lineage>
</organism>
<name>A0A852ZVV7_9ACTN</name>
<evidence type="ECO:0000256" key="3">
    <source>
        <dbReference type="ARBA" id="ARBA00022989"/>
    </source>
</evidence>
<dbReference type="GO" id="GO:0016020">
    <property type="term" value="C:membrane"/>
    <property type="evidence" value="ECO:0007669"/>
    <property type="project" value="UniProtKB-SubCell"/>
</dbReference>
<keyword evidence="7" id="KW-1185">Reference proteome</keyword>
<protein>
    <submittedName>
        <fullName evidence="6">Membrane-bound ClpP family serine protease</fullName>
    </submittedName>
</protein>
<dbReference type="AlphaFoldDB" id="A0A852ZVV7"/>
<keyword evidence="6" id="KW-0378">Hydrolase</keyword>
<sequence>MSVAHIVVTLAAAAWVGFSALAVFMHAKWVVGSLAEYGVPRSWWPWLGTAKAAGAVGLVVGLFVPFVGVAAGVGLILYFVGALITVVRARSYAHIPYPLLFLAPVAVALALGPGV</sequence>
<comment type="subcellular location">
    <subcellularLocation>
        <location evidence="1">Membrane</location>
        <topology evidence="1">Multi-pass membrane protein</topology>
    </subcellularLocation>
</comment>
<keyword evidence="3 5" id="KW-1133">Transmembrane helix</keyword>
<reference evidence="6 7" key="1">
    <citation type="submission" date="2020-07" db="EMBL/GenBank/DDBJ databases">
        <title>Sequencing the genomes of 1000 actinobacteria strains.</title>
        <authorList>
            <person name="Klenk H.-P."/>
        </authorList>
    </citation>
    <scope>NUCLEOTIDE SEQUENCE [LARGE SCALE GENOMIC DNA]</scope>
    <source>
        <strain evidence="6 7">DSM 18448</strain>
    </source>
</reference>
<dbReference type="Pfam" id="PF13564">
    <property type="entry name" value="DoxX_2"/>
    <property type="match status" value="1"/>
</dbReference>
<evidence type="ECO:0000313" key="7">
    <source>
        <dbReference type="Proteomes" id="UP000579605"/>
    </source>
</evidence>
<feature type="transmembrane region" description="Helical" evidence="5">
    <location>
        <begin position="92"/>
        <end position="112"/>
    </location>
</feature>
<keyword evidence="6" id="KW-0645">Protease</keyword>
<dbReference type="InterPro" id="IPR032808">
    <property type="entry name" value="DoxX"/>
</dbReference>
<evidence type="ECO:0000256" key="1">
    <source>
        <dbReference type="ARBA" id="ARBA00004141"/>
    </source>
</evidence>
<keyword evidence="4 5" id="KW-0472">Membrane</keyword>
<dbReference type="Proteomes" id="UP000579605">
    <property type="component" value="Unassembled WGS sequence"/>
</dbReference>
<gene>
    <name evidence="6" type="ORF">F4554_006087</name>
</gene>
<feature type="transmembrane region" description="Helical" evidence="5">
    <location>
        <begin position="56"/>
        <end position="80"/>
    </location>
</feature>
<comment type="caution">
    <text evidence="6">The sequence shown here is derived from an EMBL/GenBank/DDBJ whole genome shotgun (WGS) entry which is preliminary data.</text>
</comment>
<dbReference type="GO" id="GO:0006508">
    <property type="term" value="P:proteolysis"/>
    <property type="evidence" value="ECO:0007669"/>
    <property type="project" value="UniProtKB-KW"/>
</dbReference>
<evidence type="ECO:0000256" key="2">
    <source>
        <dbReference type="ARBA" id="ARBA00022692"/>
    </source>
</evidence>
<proteinExistence type="predicted"/>
<keyword evidence="2 5" id="KW-0812">Transmembrane</keyword>
<accession>A0A852ZVV7</accession>
<dbReference type="RefSeq" id="WP_179790974.1">
    <property type="nucleotide sequence ID" value="NZ_BAAARR010000045.1"/>
</dbReference>
<dbReference type="GO" id="GO:0008233">
    <property type="term" value="F:peptidase activity"/>
    <property type="evidence" value="ECO:0007669"/>
    <property type="project" value="UniProtKB-KW"/>
</dbReference>
<evidence type="ECO:0000313" key="6">
    <source>
        <dbReference type="EMBL" id="NYH93449.1"/>
    </source>
</evidence>